<evidence type="ECO:0000313" key="1">
    <source>
        <dbReference type="EMBL" id="KAL0944385.1"/>
    </source>
</evidence>
<organism evidence="1 2">
    <name type="scientific">Colletotrichum truncatum</name>
    <name type="common">Anthracnose fungus</name>
    <name type="synonym">Colletotrichum capsici</name>
    <dbReference type="NCBI Taxonomy" id="5467"/>
    <lineage>
        <taxon>Eukaryota</taxon>
        <taxon>Fungi</taxon>
        <taxon>Dikarya</taxon>
        <taxon>Ascomycota</taxon>
        <taxon>Pezizomycotina</taxon>
        <taxon>Sordariomycetes</taxon>
        <taxon>Hypocreomycetidae</taxon>
        <taxon>Glomerellales</taxon>
        <taxon>Glomerellaceae</taxon>
        <taxon>Colletotrichum</taxon>
        <taxon>Colletotrichum truncatum species complex</taxon>
    </lineage>
</organism>
<keyword evidence="2" id="KW-1185">Reference proteome</keyword>
<sequence length="369" mass="39461">MASLRMGSMPSLRRQHLLAEFAGLKQACPEGVFVSLTPGDPMLWSGVMFVRHGPYATAILRFQISFPDTYPRLPPLVTFSTDMFHPLITPLTTYMYTTDIQDSGTVSATDAERLPPGGFSLRHGFPAWFGRGSRSVAGSRQVSGQQQPPATPARGGAPSSAATTPSTKATPLGGRPGYLDTSRREVSTYEVLRYIRSTFDDETVLDSVPLEAAGNPGAWHAWRTRQRQAGKALPGDPIPEPQESQGAEGETGEDAGEEKAEQDTPEVTSPPASSAIPRKPVAGAVPTPRRPGEWNWEGVWEDRVEKGIAASLSEAVLYGAAGGGDDLINFLAMDDSEVEAVQDNLLRTLGSGAATPEKRNSMQGVPATE</sequence>
<dbReference type="EMBL" id="VUJX02000001">
    <property type="protein sequence ID" value="KAL0944385.1"/>
    <property type="molecule type" value="Genomic_DNA"/>
</dbReference>
<dbReference type="Proteomes" id="UP000805649">
    <property type="component" value="Unassembled WGS sequence"/>
</dbReference>
<protein>
    <submittedName>
        <fullName evidence="1">Ubiquitin-conjugating enzyme</fullName>
    </submittedName>
</protein>
<accession>A0ACC3ZK02</accession>
<comment type="caution">
    <text evidence="1">The sequence shown here is derived from an EMBL/GenBank/DDBJ whole genome shotgun (WGS) entry which is preliminary data.</text>
</comment>
<reference evidence="1 2" key="1">
    <citation type="journal article" date="2020" name="Phytopathology">
        <title>Genome Sequence Resources of Colletotrichum truncatum, C. plurivorum, C. musicola, and C. sojae: Four Species Pathogenic to Soybean (Glycine max).</title>
        <authorList>
            <person name="Rogerio F."/>
            <person name="Boufleur T.R."/>
            <person name="Ciampi-Guillardi M."/>
            <person name="Sukno S.A."/>
            <person name="Thon M.R."/>
            <person name="Massola Junior N.S."/>
            <person name="Baroncelli R."/>
        </authorList>
    </citation>
    <scope>NUCLEOTIDE SEQUENCE [LARGE SCALE GENOMIC DNA]</scope>
    <source>
        <strain evidence="1 2">CMES1059</strain>
    </source>
</reference>
<proteinExistence type="predicted"/>
<name>A0ACC3ZK02_COLTU</name>
<gene>
    <name evidence="1" type="ORF">CTRU02_202272</name>
</gene>
<evidence type="ECO:0000313" key="2">
    <source>
        <dbReference type="Proteomes" id="UP000805649"/>
    </source>
</evidence>